<dbReference type="InterPro" id="IPR016032">
    <property type="entry name" value="Sig_transdc_resp-reg_C-effctor"/>
</dbReference>
<feature type="domain" description="HTH luxR-type" evidence="2">
    <location>
        <begin position="809"/>
        <end position="874"/>
    </location>
</feature>
<dbReference type="Pfam" id="PF00196">
    <property type="entry name" value="GerE"/>
    <property type="match status" value="1"/>
</dbReference>
<dbReference type="PANTHER" id="PTHR43214:SF43">
    <property type="entry name" value="TWO-COMPONENT RESPONSE REGULATOR"/>
    <property type="match status" value="1"/>
</dbReference>
<dbReference type="EMBL" id="RKHQ01000001">
    <property type="protein sequence ID" value="ROR96024.1"/>
    <property type="molecule type" value="Genomic_DNA"/>
</dbReference>
<dbReference type="SMART" id="SM00421">
    <property type="entry name" value="HTH_LUXR"/>
    <property type="match status" value="1"/>
</dbReference>
<dbReference type="GO" id="GO:0006355">
    <property type="term" value="P:regulation of DNA-templated transcription"/>
    <property type="evidence" value="ECO:0007669"/>
    <property type="project" value="InterPro"/>
</dbReference>
<evidence type="ECO:0000259" key="2">
    <source>
        <dbReference type="PROSITE" id="PS50043"/>
    </source>
</evidence>
<dbReference type="SUPFAM" id="SSF46894">
    <property type="entry name" value="C-terminal effector domain of the bipartite response regulators"/>
    <property type="match status" value="1"/>
</dbReference>
<dbReference type="PANTHER" id="PTHR43214">
    <property type="entry name" value="TWO-COMPONENT RESPONSE REGULATOR"/>
    <property type="match status" value="1"/>
</dbReference>
<comment type="caution">
    <text evidence="3">The sequence shown here is derived from an EMBL/GenBank/DDBJ whole genome shotgun (WGS) entry which is preliminary data.</text>
</comment>
<dbReference type="PRINTS" id="PR00038">
    <property type="entry name" value="HTHLUXR"/>
</dbReference>
<sequence>MDAPELYADEIEQTLGYLHDGTTVTLVGPLSSGRSTVLRRIAERLTREGTRVVRIDGVRALADRPLGALSVAGVAPGPGSLQGLSSAVELLLSLLEEGPGVVLVDDADDLDPATAGVIVAACTRAGIPAVMSRRPLARRASGPGGSADGLVGGPPHLQLRPAASVTLGPLSFDRVHRLVHDTLNAPVDPDAVAQIAAWSGGLPGLVVAIVDAARRGKRLLPRRGFWTFRDELWTPALAQAVEPYLADLGEEMVDALTLLALRPQLPLEVARRHIHARTLTQLDDLGLVQVLTDGERAGLGIFPPLIAEYLRHEGALTRHLLAVETLGPGAGPDAGVGVGPGSDRDPDGSAVLLLDDGACTSAIYSRTVHAHWTDQLRAQRRAWEESPTPEHAATVLETMLTLRSRPHDVRRVIDGTRTGSGVVDGIGPAGPSGAAGSATTCAAGWAAVYEAMLTQSVDVGREALAAARGLAPGAAGALRAFDAYLTLQLEAVPDPDALVPGADDDDLARDLLTVVRAESLVAAGRAEEALATLDGFRPRHRTVALGADLATGLALVYLCRFDEALDRARRRLRQARTALDVGAVSVHSYVAGLALAFQGRAVELEAVASASLALTGGSAHQPAIDVGIAALATEAARWQNRHDYAESLAAQSVGLPPAPGAHPYLVPEAIARLVEDGARPADALWDLAEERLEHGYVASGVVVGVASIERRADPARARRIAEAAAGSGAPLLRHLADYARTLATDPAGLAALEPRLRAAGMRLHAVRAAVSCAMELLSEGDREAAIERADEAWSRAGLRGRDLCGLFRPFDRAVSLSGRERQIAVLVAQGMSSPEIATRLVLSVRTVDNHVFSACRKLGLDSRDRLAKVARTWLSCQAF</sequence>
<gene>
    <name evidence="3" type="ORF">EDD28_0598</name>
</gene>
<dbReference type="AlphaFoldDB" id="A0A3N2D981"/>
<dbReference type="CDD" id="cd06170">
    <property type="entry name" value="LuxR_C_like"/>
    <property type="match status" value="1"/>
</dbReference>
<dbReference type="GO" id="GO:0003677">
    <property type="term" value="F:DNA binding"/>
    <property type="evidence" value="ECO:0007669"/>
    <property type="project" value="UniProtKB-KW"/>
</dbReference>
<organism evidence="3 4">
    <name type="scientific">Salana multivorans</name>
    <dbReference type="NCBI Taxonomy" id="120377"/>
    <lineage>
        <taxon>Bacteria</taxon>
        <taxon>Bacillati</taxon>
        <taxon>Actinomycetota</taxon>
        <taxon>Actinomycetes</taxon>
        <taxon>Micrococcales</taxon>
        <taxon>Beutenbergiaceae</taxon>
        <taxon>Salana</taxon>
    </lineage>
</organism>
<dbReference type="OrthoDB" id="3751684at2"/>
<accession>A0A3N2D981</accession>
<dbReference type="InterPro" id="IPR039420">
    <property type="entry name" value="WalR-like"/>
</dbReference>
<dbReference type="SMART" id="SM00382">
    <property type="entry name" value="AAA"/>
    <property type="match status" value="1"/>
</dbReference>
<dbReference type="InterPro" id="IPR036388">
    <property type="entry name" value="WH-like_DNA-bd_sf"/>
</dbReference>
<keyword evidence="1" id="KW-0238">DNA-binding</keyword>
<proteinExistence type="predicted"/>
<protein>
    <submittedName>
        <fullName evidence="3">Regulatory LuxR family protein</fullName>
    </submittedName>
</protein>
<reference evidence="3 4" key="1">
    <citation type="submission" date="2018-11" db="EMBL/GenBank/DDBJ databases">
        <title>Sequencing the genomes of 1000 actinobacteria strains.</title>
        <authorList>
            <person name="Klenk H.-P."/>
        </authorList>
    </citation>
    <scope>NUCLEOTIDE SEQUENCE [LARGE SCALE GENOMIC DNA]</scope>
    <source>
        <strain evidence="3 4">DSM 13521</strain>
    </source>
</reference>
<dbReference type="InterPro" id="IPR027417">
    <property type="entry name" value="P-loop_NTPase"/>
</dbReference>
<dbReference type="PROSITE" id="PS50043">
    <property type="entry name" value="HTH_LUXR_2"/>
    <property type="match status" value="1"/>
</dbReference>
<dbReference type="SUPFAM" id="SSF52540">
    <property type="entry name" value="P-loop containing nucleoside triphosphate hydrolases"/>
    <property type="match status" value="1"/>
</dbReference>
<dbReference type="InterPro" id="IPR003593">
    <property type="entry name" value="AAA+_ATPase"/>
</dbReference>
<evidence type="ECO:0000256" key="1">
    <source>
        <dbReference type="ARBA" id="ARBA00023125"/>
    </source>
</evidence>
<dbReference type="Proteomes" id="UP000275356">
    <property type="component" value="Unassembled WGS sequence"/>
</dbReference>
<keyword evidence="4" id="KW-1185">Reference proteome</keyword>
<dbReference type="Gene3D" id="1.10.10.10">
    <property type="entry name" value="Winged helix-like DNA-binding domain superfamily/Winged helix DNA-binding domain"/>
    <property type="match status" value="1"/>
</dbReference>
<dbReference type="RefSeq" id="WP_123738260.1">
    <property type="nucleotide sequence ID" value="NZ_RKHQ01000001.1"/>
</dbReference>
<evidence type="ECO:0000313" key="4">
    <source>
        <dbReference type="Proteomes" id="UP000275356"/>
    </source>
</evidence>
<name>A0A3N2D981_9MICO</name>
<dbReference type="InterPro" id="IPR000792">
    <property type="entry name" value="Tscrpt_reg_LuxR_C"/>
</dbReference>
<evidence type="ECO:0000313" key="3">
    <source>
        <dbReference type="EMBL" id="ROR96024.1"/>
    </source>
</evidence>
<dbReference type="PROSITE" id="PS00622">
    <property type="entry name" value="HTH_LUXR_1"/>
    <property type="match status" value="1"/>
</dbReference>